<protein>
    <recommendedName>
        <fullName evidence="6">Radical SAM core domain-containing protein</fullName>
    </recommendedName>
</protein>
<dbReference type="InterPro" id="IPR058240">
    <property type="entry name" value="rSAM_sf"/>
</dbReference>
<reference evidence="7 8" key="1">
    <citation type="submission" date="2024-04" db="EMBL/GenBank/DDBJ databases">
        <title>Draft genome sequence of Sessilibacter corallicola NBRC 116591.</title>
        <authorList>
            <person name="Miyakawa T."/>
            <person name="Kusuya Y."/>
            <person name="Miura T."/>
        </authorList>
    </citation>
    <scope>NUCLEOTIDE SEQUENCE [LARGE SCALE GENOMIC DNA]</scope>
    <source>
        <strain evidence="7 8">KU-00831-HH</strain>
    </source>
</reference>
<evidence type="ECO:0000256" key="3">
    <source>
        <dbReference type="ARBA" id="ARBA00022723"/>
    </source>
</evidence>
<dbReference type="Proteomes" id="UP001465153">
    <property type="component" value="Unassembled WGS sequence"/>
</dbReference>
<keyword evidence="8" id="KW-1185">Reference proteome</keyword>
<dbReference type="SFLD" id="SFLDS00029">
    <property type="entry name" value="Radical_SAM"/>
    <property type="match status" value="1"/>
</dbReference>
<dbReference type="CDD" id="cd01335">
    <property type="entry name" value="Radical_SAM"/>
    <property type="match status" value="1"/>
</dbReference>
<dbReference type="PANTHER" id="PTHR11228:SF7">
    <property type="entry name" value="PQQA PEPTIDE CYCLASE"/>
    <property type="match status" value="1"/>
</dbReference>
<feature type="domain" description="Radical SAM core" evidence="6">
    <location>
        <begin position="27"/>
        <end position="242"/>
    </location>
</feature>
<gene>
    <name evidence="7" type="ORF">NBRC116591_17840</name>
</gene>
<keyword evidence="3" id="KW-0479">Metal-binding</keyword>
<keyword evidence="5" id="KW-0411">Iron-sulfur</keyword>
<evidence type="ECO:0000256" key="4">
    <source>
        <dbReference type="ARBA" id="ARBA00023004"/>
    </source>
</evidence>
<dbReference type="EMBL" id="BAABWN010000005">
    <property type="protein sequence ID" value="GAA6167973.1"/>
    <property type="molecule type" value="Genomic_DNA"/>
</dbReference>
<evidence type="ECO:0000256" key="2">
    <source>
        <dbReference type="ARBA" id="ARBA00022691"/>
    </source>
</evidence>
<evidence type="ECO:0000259" key="6">
    <source>
        <dbReference type="PROSITE" id="PS51918"/>
    </source>
</evidence>
<comment type="cofactor">
    <cofactor evidence="1">
        <name>[4Fe-4S] cluster</name>
        <dbReference type="ChEBI" id="CHEBI:49883"/>
    </cofactor>
</comment>
<dbReference type="RefSeq" id="WP_353302630.1">
    <property type="nucleotide sequence ID" value="NZ_BAABWN010000005.1"/>
</dbReference>
<dbReference type="SUPFAM" id="SSF102114">
    <property type="entry name" value="Radical SAM enzymes"/>
    <property type="match status" value="1"/>
</dbReference>
<dbReference type="InterPro" id="IPR007197">
    <property type="entry name" value="rSAM"/>
</dbReference>
<comment type="caution">
    <text evidence="7">The sequence shown here is derived from an EMBL/GenBank/DDBJ whole genome shotgun (WGS) entry which is preliminary data.</text>
</comment>
<dbReference type="InterPro" id="IPR013785">
    <property type="entry name" value="Aldolase_TIM"/>
</dbReference>
<dbReference type="PROSITE" id="PS51918">
    <property type="entry name" value="RADICAL_SAM"/>
    <property type="match status" value="1"/>
</dbReference>
<evidence type="ECO:0000256" key="5">
    <source>
        <dbReference type="ARBA" id="ARBA00023014"/>
    </source>
</evidence>
<name>A0ABQ0A8K5_9GAMM</name>
<dbReference type="Pfam" id="PF04055">
    <property type="entry name" value="Radical_SAM"/>
    <property type="match status" value="1"/>
</dbReference>
<dbReference type="InterPro" id="IPR050377">
    <property type="entry name" value="Radical_SAM_PqqE_MftC-like"/>
</dbReference>
<dbReference type="Gene3D" id="3.20.20.70">
    <property type="entry name" value="Aldolase class I"/>
    <property type="match status" value="1"/>
</dbReference>
<sequence>MQRADILKNTLSRMQHIDAPNQILGRSQTIGCVAVEITQRCNLDCSLCYLSDHSQSVKDIPIAEVYRRLDQVVEHYGTGVNVQITGGDPTLRKHKELIKIVAYAASIGLYPALFTNGIAATRSLLEKLANAGLKDIAFHVDSTQKRTGFDTEKQLNEIRAEYIERARGLGLMVIFNTTIHTDNFHELPEILTFFRDNADVIGLASFNLQADTGRGEWGSREEIISHETVKRTIEKVAGKNLPWDAVRVGHSECHSYLPTLVANKNIFPVVEDKKLVGEFLRDFSELTTGKFKNRRELVKSALKAVLKKPDWWVRALQYAIYQSNNLGKHLFIAKGDVQKLTFFIQNFMDADGLNQDRVHACSFMVMTADGPVSMCEHNANRDDYILKPLTVQNEKGQTEFYEPLPAKKARSKCSSTQLLDTVEID</sequence>
<evidence type="ECO:0000313" key="8">
    <source>
        <dbReference type="Proteomes" id="UP001465153"/>
    </source>
</evidence>
<keyword evidence="4" id="KW-0408">Iron</keyword>
<accession>A0ABQ0A8K5</accession>
<organism evidence="7 8">
    <name type="scientific">Sessilibacter corallicola</name>
    <dbReference type="NCBI Taxonomy" id="2904075"/>
    <lineage>
        <taxon>Bacteria</taxon>
        <taxon>Pseudomonadati</taxon>
        <taxon>Pseudomonadota</taxon>
        <taxon>Gammaproteobacteria</taxon>
        <taxon>Cellvibrionales</taxon>
        <taxon>Cellvibrionaceae</taxon>
        <taxon>Sessilibacter</taxon>
    </lineage>
</organism>
<dbReference type="PANTHER" id="PTHR11228">
    <property type="entry name" value="RADICAL SAM DOMAIN PROTEIN"/>
    <property type="match status" value="1"/>
</dbReference>
<dbReference type="SFLD" id="SFLDG01067">
    <property type="entry name" value="SPASM/twitch_domain_containing"/>
    <property type="match status" value="1"/>
</dbReference>
<evidence type="ECO:0000256" key="1">
    <source>
        <dbReference type="ARBA" id="ARBA00001966"/>
    </source>
</evidence>
<proteinExistence type="predicted"/>
<evidence type="ECO:0000313" key="7">
    <source>
        <dbReference type="EMBL" id="GAA6167973.1"/>
    </source>
</evidence>
<keyword evidence="2" id="KW-0949">S-adenosyl-L-methionine</keyword>